<organism evidence="2 3">
    <name type="scientific">Linum tenue</name>
    <dbReference type="NCBI Taxonomy" id="586396"/>
    <lineage>
        <taxon>Eukaryota</taxon>
        <taxon>Viridiplantae</taxon>
        <taxon>Streptophyta</taxon>
        <taxon>Embryophyta</taxon>
        <taxon>Tracheophyta</taxon>
        <taxon>Spermatophyta</taxon>
        <taxon>Magnoliopsida</taxon>
        <taxon>eudicotyledons</taxon>
        <taxon>Gunneridae</taxon>
        <taxon>Pentapetalae</taxon>
        <taxon>rosids</taxon>
        <taxon>fabids</taxon>
        <taxon>Malpighiales</taxon>
        <taxon>Linaceae</taxon>
        <taxon>Linum</taxon>
    </lineage>
</organism>
<evidence type="ECO:0000313" key="3">
    <source>
        <dbReference type="Proteomes" id="UP001154282"/>
    </source>
</evidence>
<comment type="caution">
    <text evidence="2">The sequence shown here is derived from an EMBL/GenBank/DDBJ whole genome shotgun (WGS) entry which is preliminary data.</text>
</comment>
<feature type="compositionally biased region" description="Basic and acidic residues" evidence="1">
    <location>
        <begin position="71"/>
        <end position="80"/>
    </location>
</feature>
<dbReference type="Proteomes" id="UP001154282">
    <property type="component" value="Unassembled WGS sequence"/>
</dbReference>
<name>A0AAV0IHG5_9ROSI</name>
<feature type="region of interest" description="Disordered" evidence="1">
    <location>
        <begin position="1"/>
        <end position="116"/>
    </location>
</feature>
<evidence type="ECO:0000256" key="1">
    <source>
        <dbReference type="SAM" id="MobiDB-lite"/>
    </source>
</evidence>
<feature type="compositionally biased region" description="Polar residues" evidence="1">
    <location>
        <begin position="49"/>
        <end position="70"/>
    </location>
</feature>
<accession>A0AAV0IHG5</accession>
<sequence length="143" mass="15496">MRSSNDGNSNLDSRFSQTLKNVQGMLKGRSIPGKVLLTRRSPAEEASLQEHSPTFHRSFSENDAGTSNRTDTSKEDDVWTAKKPNSSSIANKLKPSPPSIEVSSGEVQKSSVGARATDSARVMKFTKELSGATVMLGMLILLR</sequence>
<proteinExistence type="predicted"/>
<dbReference type="AlphaFoldDB" id="A0AAV0IHG5"/>
<evidence type="ECO:0000313" key="2">
    <source>
        <dbReference type="EMBL" id="CAI0397037.1"/>
    </source>
</evidence>
<keyword evidence="3" id="KW-1185">Reference proteome</keyword>
<feature type="compositionally biased region" description="Polar residues" evidence="1">
    <location>
        <begin position="1"/>
        <end position="21"/>
    </location>
</feature>
<reference evidence="2" key="1">
    <citation type="submission" date="2022-08" db="EMBL/GenBank/DDBJ databases">
        <authorList>
            <person name="Gutierrez-Valencia J."/>
        </authorList>
    </citation>
    <scope>NUCLEOTIDE SEQUENCE</scope>
</reference>
<protein>
    <submittedName>
        <fullName evidence="2">Uncharacterized protein</fullName>
    </submittedName>
</protein>
<gene>
    <name evidence="2" type="ORF">LITE_LOCUS9388</name>
</gene>
<dbReference type="EMBL" id="CAMGYJ010000004">
    <property type="protein sequence ID" value="CAI0397037.1"/>
    <property type="molecule type" value="Genomic_DNA"/>
</dbReference>
<feature type="compositionally biased region" description="Polar residues" evidence="1">
    <location>
        <begin position="101"/>
        <end position="111"/>
    </location>
</feature>